<dbReference type="Proteomes" id="UP000069205">
    <property type="component" value="Chromosome"/>
</dbReference>
<evidence type="ECO:0000313" key="3">
    <source>
        <dbReference type="Proteomes" id="UP000069205"/>
    </source>
</evidence>
<dbReference type="PANTHER" id="PTHR38463">
    <property type="entry name" value="STRESS RESPONSE PROTEIN YSNF"/>
    <property type="match status" value="1"/>
</dbReference>
<dbReference type="STRING" id="42253.NITMOv2_2717"/>
<feature type="domain" description="DUF2382" evidence="1">
    <location>
        <begin position="27"/>
        <end position="133"/>
    </location>
</feature>
<reference evidence="2 3" key="1">
    <citation type="journal article" date="2015" name="Proc. Natl. Acad. Sci. U.S.A.">
        <title>Expanded metabolic versatility of ubiquitous nitrite-oxidizing bacteria from the genus Nitrospira.</title>
        <authorList>
            <person name="Koch H."/>
            <person name="Lucker S."/>
            <person name="Albertsen M."/>
            <person name="Kitzinger K."/>
            <person name="Herbold C."/>
            <person name="Spieck E."/>
            <person name="Nielsen P.H."/>
            <person name="Wagner M."/>
            <person name="Daims H."/>
        </authorList>
    </citation>
    <scope>NUCLEOTIDE SEQUENCE [LARGE SCALE GENOMIC DNA]</scope>
    <source>
        <strain evidence="2 3">NSP M-1</strain>
    </source>
</reference>
<protein>
    <recommendedName>
        <fullName evidence="1">DUF2382 domain-containing protein</fullName>
    </recommendedName>
</protein>
<name>A0A0K2GDV2_NITMO</name>
<accession>A0A0K2GDV2</accession>
<dbReference type="InterPro" id="IPR019060">
    <property type="entry name" value="DUF2382"/>
</dbReference>
<dbReference type="AlphaFoldDB" id="A0A0K2GDV2"/>
<dbReference type="EMBL" id="CP011801">
    <property type="protein sequence ID" value="ALA59128.1"/>
    <property type="molecule type" value="Genomic_DNA"/>
</dbReference>
<dbReference type="InterPro" id="IPR052967">
    <property type="entry name" value="Stress_Response_Assoc"/>
</dbReference>
<dbReference type="RefSeq" id="WP_053380202.1">
    <property type="nucleotide sequence ID" value="NZ_CP011801.1"/>
</dbReference>
<dbReference type="PANTHER" id="PTHR38463:SF1">
    <property type="entry name" value="STRESS RESPONSE PROTEIN YSNF"/>
    <property type="match status" value="1"/>
</dbReference>
<gene>
    <name evidence="2" type="ORF">NITMOv2_2717</name>
</gene>
<evidence type="ECO:0000259" key="1">
    <source>
        <dbReference type="Pfam" id="PF09557"/>
    </source>
</evidence>
<dbReference type="PATRIC" id="fig|42253.5.peg.2686"/>
<proteinExistence type="predicted"/>
<sequence length="149" mass="16920">MSARDSPAGEAKQPRTSRASIIVPVAIEDAIVKTRRRERGRVRIAKTVETEDQEVSGTARVQEVLVERVAIDRFVERPAGARQEGDTLVIPVFEEVPVVVMKLKLKEEIRVTRRTASEERRMPVTLRRERVTVERVGAAELQESETRHK</sequence>
<keyword evidence="3" id="KW-1185">Reference proteome</keyword>
<dbReference type="KEGG" id="nmv:NITMOv2_2717"/>
<organism evidence="2 3">
    <name type="scientific">Nitrospira moscoviensis</name>
    <dbReference type="NCBI Taxonomy" id="42253"/>
    <lineage>
        <taxon>Bacteria</taxon>
        <taxon>Pseudomonadati</taxon>
        <taxon>Nitrospirota</taxon>
        <taxon>Nitrospiria</taxon>
        <taxon>Nitrospirales</taxon>
        <taxon>Nitrospiraceae</taxon>
        <taxon>Nitrospira</taxon>
    </lineage>
</organism>
<evidence type="ECO:0000313" key="2">
    <source>
        <dbReference type="EMBL" id="ALA59128.1"/>
    </source>
</evidence>
<dbReference type="Pfam" id="PF09557">
    <property type="entry name" value="DUF2382"/>
    <property type="match status" value="1"/>
</dbReference>
<dbReference type="OrthoDB" id="5569583at2"/>